<reference evidence="3" key="1">
    <citation type="journal article" date="2017" name="Nature">
        <title>The sunflower genome provides insights into oil metabolism, flowering and Asterid evolution.</title>
        <authorList>
            <person name="Badouin H."/>
            <person name="Gouzy J."/>
            <person name="Grassa C.J."/>
            <person name="Murat F."/>
            <person name="Staton S.E."/>
            <person name="Cottret L."/>
            <person name="Lelandais-Briere C."/>
            <person name="Owens G.L."/>
            <person name="Carrere S."/>
            <person name="Mayjonade B."/>
            <person name="Legrand L."/>
            <person name="Gill N."/>
            <person name="Kane N.C."/>
            <person name="Bowers J.E."/>
            <person name="Hubner S."/>
            <person name="Bellec A."/>
            <person name="Berard A."/>
            <person name="Berges H."/>
            <person name="Blanchet N."/>
            <person name="Boniface M.C."/>
            <person name="Brunel D."/>
            <person name="Catrice O."/>
            <person name="Chaidir N."/>
            <person name="Claudel C."/>
            <person name="Donnadieu C."/>
            <person name="Faraut T."/>
            <person name="Fievet G."/>
            <person name="Helmstetter N."/>
            <person name="King M."/>
            <person name="Knapp S.J."/>
            <person name="Lai Z."/>
            <person name="Le Paslier M.C."/>
            <person name="Lippi Y."/>
            <person name="Lorenzon L."/>
            <person name="Mandel J.R."/>
            <person name="Marage G."/>
            <person name="Marchand G."/>
            <person name="Marquand E."/>
            <person name="Bret-Mestries E."/>
            <person name="Morien E."/>
            <person name="Nambeesan S."/>
            <person name="Nguyen T."/>
            <person name="Pegot-Espagnet P."/>
            <person name="Pouilly N."/>
            <person name="Raftis F."/>
            <person name="Sallet E."/>
            <person name="Schiex T."/>
            <person name="Thomas J."/>
            <person name="Vandecasteele C."/>
            <person name="Vares D."/>
            <person name="Vear F."/>
            <person name="Vautrin S."/>
            <person name="Crespi M."/>
            <person name="Mangin B."/>
            <person name="Burke J.M."/>
            <person name="Salse J."/>
            <person name="Munos S."/>
            <person name="Vincourt P."/>
            <person name="Rieseberg L.H."/>
            <person name="Langlade N.B."/>
        </authorList>
    </citation>
    <scope>NUCLEOTIDE SEQUENCE [LARGE SCALE GENOMIC DNA]</scope>
    <source>
        <strain evidence="3">cv. SF193</strain>
    </source>
</reference>
<sequence length="78" mass="8445">MQKWSISSRESLSLRKENNVVVTNVSESETTIQVDSPAQHVTSSALPPATPNLKANKVKPPYAGSGESTQRAKKAHED</sequence>
<feature type="compositionally biased region" description="Polar residues" evidence="1">
    <location>
        <begin position="32"/>
        <end position="45"/>
    </location>
</feature>
<dbReference type="Proteomes" id="UP000215914">
    <property type="component" value="Chromosome 10"/>
</dbReference>
<dbReference type="InParanoid" id="A0A251TMI9"/>
<keyword evidence="3" id="KW-1185">Reference proteome</keyword>
<gene>
    <name evidence="2" type="ORF">HannXRQ_Chr10g0308171</name>
</gene>
<organism evidence="2 3">
    <name type="scientific">Helianthus annuus</name>
    <name type="common">Common sunflower</name>
    <dbReference type="NCBI Taxonomy" id="4232"/>
    <lineage>
        <taxon>Eukaryota</taxon>
        <taxon>Viridiplantae</taxon>
        <taxon>Streptophyta</taxon>
        <taxon>Embryophyta</taxon>
        <taxon>Tracheophyta</taxon>
        <taxon>Spermatophyta</taxon>
        <taxon>Magnoliopsida</taxon>
        <taxon>eudicotyledons</taxon>
        <taxon>Gunneridae</taxon>
        <taxon>Pentapetalae</taxon>
        <taxon>asterids</taxon>
        <taxon>campanulids</taxon>
        <taxon>Asterales</taxon>
        <taxon>Asteraceae</taxon>
        <taxon>Asteroideae</taxon>
        <taxon>Heliantheae alliance</taxon>
        <taxon>Heliantheae</taxon>
        <taxon>Helianthus</taxon>
    </lineage>
</organism>
<accession>A0A251TMI9</accession>
<feature type="region of interest" description="Disordered" evidence="1">
    <location>
        <begin position="29"/>
        <end position="78"/>
    </location>
</feature>
<proteinExistence type="predicted"/>
<dbReference type="EMBL" id="CM007899">
    <property type="protein sequence ID" value="OTG12300.1"/>
    <property type="molecule type" value="Genomic_DNA"/>
</dbReference>
<evidence type="ECO:0000313" key="3">
    <source>
        <dbReference type="Proteomes" id="UP000215914"/>
    </source>
</evidence>
<evidence type="ECO:0000313" key="2">
    <source>
        <dbReference type="EMBL" id="OTG12300.1"/>
    </source>
</evidence>
<protein>
    <submittedName>
        <fullName evidence="2">Uncharacterized protein</fullName>
    </submittedName>
</protein>
<dbReference type="AlphaFoldDB" id="A0A251TMI9"/>
<evidence type="ECO:0000256" key="1">
    <source>
        <dbReference type="SAM" id="MobiDB-lite"/>
    </source>
</evidence>
<name>A0A251TMI9_HELAN</name>